<evidence type="ECO:0000256" key="5">
    <source>
        <dbReference type="ARBA" id="ARBA00023210"/>
    </source>
</evidence>
<dbReference type="GO" id="GO:0030428">
    <property type="term" value="C:cell septum"/>
    <property type="evidence" value="ECO:0007669"/>
    <property type="project" value="TreeGrafter"/>
</dbReference>
<evidence type="ECO:0000313" key="11">
    <source>
        <dbReference type="Proteomes" id="UP000178082"/>
    </source>
</evidence>
<dbReference type="Pfam" id="PF05164">
    <property type="entry name" value="ZapA"/>
    <property type="match status" value="1"/>
</dbReference>
<dbReference type="EMBL" id="MGDI01000004">
    <property type="protein sequence ID" value="OGL55074.1"/>
    <property type="molecule type" value="Genomic_DNA"/>
</dbReference>
<dbReference type="GO" id="GO:0000917">
    <property type="term" value="P:division septum assembly"/>
    <property type="evidence" value="ECO:0007669"/>
    <property type="project" value="UniProtKB-KW"/>
</dbReference>
<dbReference type="SUPFAM" id="SSF102829">
    <property type="entry name" value="Cell division protein ZapA-like"/>
    <property type="match status" value="1"/>
</dbReference>
<keyword evidence="6" id="KW-0131">Cell cycle</keyword>
<reference evidence="10 11" key="1">
    <citation type="journal article" date="2016" name="Nat. Commun.">
        <title>Thousands of microbial genomes shed light on interconnected biogeochemical processes in an aquifer system.</title>
        <authorList>
            <person name="Anantharaman K."/>
            <person name="Brown C.T."/>
            <person name="Hug L.A."/>
            <person name="Sharon I."/>
            <person name="Castelle C.J."/>
            <person name="Probst A.J."/>
            <person name="Thomas B.C."/>
            <person name="Singh A."/>
            <person name="Wilkins M.J."/>
            <person name="Karaoz U."/>
            <person name="Brodie E.L."/>
            <person name="Williams K.H."/>
            <person name="Hubbard S.S."/>
            <person name="Banfield J.F."/>
        </authorList>
    </citation>
    <scope>NUCLEOTIDE SEQUENCE [LARGE SCALE GENOMIC DNA]</scope>
</reference>
<accession>A0A1F7SPG1</accession>
<sequence>MDEKPEIAGSKARQIKVDILGKTYTLKGDSDSEYMEKVADYVNQKMKALSVNSEIVDSSKIAILTALNIADELFKAKDKLVNIIKTNEEKTSDILNRLDQEFRSSKDFLENP</sequence>
<evidence type="ECO:0000256" key="7">
    <source>
        <dbReference type="ARBA" id="ARBA00024910"/>
    </source>
</evidence>
<dbReference type="InterPro" id="IPR036192">
    <property type="entry name" value="Cell_div_ZapA-like_sf"/>
</dbReference>
<comment type="function">
    <text evidence="7">Activator of cell division through the inhibition of FtsZ GTPase activity, therefore promoting FtsZ assembly into bundles of protofilaments necessary for the formation of the division Z ring. It is recruited early at mid-cell but it is not essential for cell division.</text>
</comment>
<evidence type="ECO:0000256" key="1">
    <source>
        <dbReference type="ARBA" id="ARBA00004496"/>
    </source>
</evidence>
<proteinExistence type="predicted"/>
<evidence type="ECO:0000256" key="4">
    <source>
        <dbReference type="ARBA" id="ARBA00022618"/>
    </source>
</evidence>
<dbReference type="PANTHER" id="PTHR34981:SF1">
    <property type="entry name" value="CELL DIVISION PROTEIN ZAPA"/>
    <property type="match status" value="1"/>
</dbReference>
<dbReference type="GO" id="GO:0000921">
    <property type="term" value="P:septin ring assembly"/>
    <property type="evidence" value="ECO:0007669"/>
    <property type="project" value="TreeGrafter"/>
</dbReference>
<evidence type="ECO:0000256" key="2">
    <source>
        <dbReference type="ARBA" id="ARBA00015195"/>
    </source>
</evidence>
<comment type="subcellular location">
    <subcellularLocation>
        <location evidence="1">Cytoplasm</location>
    </subcellularLocation>
</comment>
<evidence type="ECO:0000256" key="8">
    <source>
        <dbReference type="ARBA" id="ARBA00026068"/>
    </source>
</evidence>
<dbReference type="GO" id="GO:0005829">
    <property type="term" value="C:cytosol"/>
    <property type="evidence" value="ECO:0007669"/>
    <property type="project" value="TreeGrafter"/>
</dbReference>
<dbReference type="GO" id="GO:0043093">
    <property type="term" value="P:FtsZ-dependent cytokinesis"/>
    <property type="evidence" value="ECO:0007669"/>
    <property type="project" value="TreeGrafter"/>
</dbReference>
<protein>
    <recommendedName>
        <fullName evidence="2">Cell division protein ZapA</fullName>
    </recommendedName>
    <alternativeName>
        <fullName evidence="9">Z ring-associated protein ZapA</fullName>
    </alternativeName>
</protein>
<evidence type="ECO:0000313" key="10">
    <source>
        <dbReference type="EMBL" id="OGL55074.1"/>
    </source>
</evidence>
<keyword evidence="4" id="KW-0132">Cell division</keyword>
<comment type="caution">
    <text evidence="10">The sequence shown here is derived from an EMBL/GenBank/DDBJ whole genome shotgun (WGS) entry which is preliminary data.</text>
</comment>
<comment type="subunit">
    <text evidence="8">Homodimer. Interacts with FtsZ.</text>
</comment>
<organism evidence="10 11">
    <name type="scientific">Candidatus Schekmanbacteria bacterium RIFCSPLOWO2_12_FULL_38_15</name>
    <dbReference type="NCBI Taxonomy" id="1817883"/>
    <lineage>
        <taxon>Bacteria</taxon>
        <taxon>Candidatus Schekmaniibacteriota</taxon>
    </lineage>
</organism>
<evidence type="ECO:0000256" key="3">
    <source>
        <dbReference type="ARBA" id="ARBA00022490"/>
    </source>
</evidence>
<keyword evidence="3" id="KW-0963">Cytoplasm</keyword>
<dbReference type="STRING" id="1817883.A3G31_02400"/>
<name>A0A1F7SPG1_9BACT</name>
<dbReference type="InterPro" id="IPR007838">
    <property type="entry name" value="Cell_div_ZapA-like"/>
</dbReference>
<dbReference type="GO" id="GO:0032153">
    <property type="term" value="C:cell division site"/>
    <property type="evidence" value="ECO:0007669"/>
    <property type="project" value="TreeGrafter"/>
</dbReference>
<gene>
    <name evidence="10" type="ORF">A3G31_02400</name>
</gene>
<evidence type="ECO:0000256" key="6">
    <source>
        <dbReference type="ARBA" id="ARBA00023306"/>
    </source>
</evidence>
<dbReference type="PANTHER" id="PTHR34981">
    <property type="entry name" value="CELL DIVISION PROTEIN ZAPA"/>
    <property type="match status" value="1"/>
</dbReference>
<dbReference type="Gene3D" id="6.10.250.790">
    <property type="match status" value="1"/>
</dbReference>
<dbReference type="Proteomes" id="UP000178082">
    <property type="component" value="Unassembled WGS sequence"/>
</dbReference>
<evidence type="ECO:0000256" key="9">
    <source>
        <dbReference type="ARBA" id="ARBA00033158"/>
    </source>
</evidence>
<dbReference type="AlphaFoldDB" id="A0A1F7SPG1"/>
<keyword evidence="5" id="KW-0717">Septation</keyword>
<dbReference type="InterPro" id="IPR053712">
    <property type="entry name" value="Bac_CellDiv_Activator"/>
</dbReference>